<comment type="caution">
    <text evidence="2">The sequence shown here is derived from an EMBL/GenBank/DDBJ whole genome shotgun (WGS) entry which is preliminary data.</text>
</comment>
<protein>
    <recommendedName>
        <fullName evidence="4">Class C sortase</fullName>
    </recommendedName>
</protein>
<name>A0ABU9VLG1_9BACI</name>
<evidence type="ECO:0000256" key="1">
    <source>
        <dbReference type="SAM" id="Phobius"/>
    </source>
</evidence>
<dbReference type="EMBL" id="JBCITK010000001">
    <property type="protein sequence ID" value="MEN0643736.1"/>
    <property type="molecule type" value="Genomic_DNA"/>
</dbReference>
<keyword evidence="3" id="KW-1185">Reference proteome</keyword>
<reference evidence="2 3" key="1">
    <citation type="submission" date="2024-03" db="EMBL/GenBank/DDBJ databases">
        <title>Bacilli Hybrid Assemblies.</title>
        <authorList>
            <person name="Kovac J."/>
        </authorList>
    </citation>
    <scope>NUCLEOTIDE SEQUENCE [LARGE SCALE GENOMIC DNA]</scope>
    <source>
        <strain evidence="2 3">FSL R7-0666</strain>
    </source>
</reference>
<gene>
    <name evidence="2" type="ORF">MKY91_11310</name>
</gene>
<evidence type="ECO:0008006" key="4">
    <source>
        <dbReference type="Google" id="ProtNLM"/>
    </source>
</evidence>
<organism evidence="2 3">
    <name type="scientific">Alkalicoccobacillus gibsonii</name>
    <dbReference type="NCBI Taxonomy" id="79881"/>
    <lineage>
        <taxon>Bacteria</taxon>
        <taxon>Bacillati</taxon>
        <taxon>Bacillota</taxon>
        <taxon>Bacilli</taxon>
        <taxon>Bacillales</taxon>
        <taxon>Bacillaceae</taxon>
        <taxon>Alkalicoccobacillus</taxon>
    </lineage>
</organism>
<dbReference type="RefSeq" id="WP_343130608.1">
    <property type="nucleotide sequence ID" value="NZ_JBCITK010000001.1"/>
</dbReference>
<sequence>MSKKWTGQEFFLLGAAIITLGLMYITILLPNEQIDQQIVDRVDEQYDNLVETIPPSNVDYAYKFNNGAKIDGKTKE</sequence>
<keyword evidence="1" id="KW-0812">Transmembrane</keyword>
<accession>A0ABU9VLG1</accession>
<evidence type="ECO:0000313" key="2">
    <source>
        <dbReference type="EMBL" id="MEN0643736.1"/>
    </source>
</evidence>
<keyword evidence="1" id="KW-0472">Membrane</keyword>
<evidence type="ECO:0000313" key="3">
    <source>
        <dbReference type="Proteomes" id="UP001418796"/>
    </source>
</evidence>
<feature type="transmembrane region" description="Helical" evidence="1">
    <location>
        <begin position="10"/>
        <end position="29"/>
    </location>
</feature>
<keyword evidence="1" id="KW-1133">Transmembrane helix</keyword>
<dbReference type="Proteomes" id="UP001418796">
    <property type="component" value="Unassembled WGS sequence"/>
</dbReference>
<proteinExistence type="predicted"/>